<dbReference type="EMBL" id="BAAAQR010000004">
    <property type="protein sequence ID" value="GAA2144705.1"/>
    <property type="molecule type" value="Genomic_DNA"/>
</dbReference>
<dbReference type="Pfam" id="PF13649">
    <property type="entry name" value="Methyltransf_25"/>
    <property type="match status" value="1"/>
</dbReference>
<dbReference type="Proteomes" id="UP001501771">
    <property type="component" value="Unassembled WGS sequence"/>
</dbReference>
<keyword evidence="3" id="KW-1185">Reference proteome</keyword>
<reference evidence="2 3" key="1">
    <citation type="journal article" date="2019" name="Int. J. Syst. Evol. Microbiol.">
        <title>The Global Catalogue of Microorganisms (GCM) 10K type strain sequencing project: providing services to taxonomists for standard genome sequencing and annotation.</title>
        <authorList>
            <consortium name="The Broad Institute Genomics Platform"/>
            <consortium name="The Broad Institute Genome Sequencing Center for Infectious Disease"/>
            <person name="Wu L."/>
            <person name="Ma J."/>
        </authorList>
    </citation>
    <scope>NUCLEOTIDE SEQUENCE [LARGE SCALE GENOMIC DNA]</scope>
    <source>
        <strain evidence="2 3">JCM 16022</strain>
    </source>
</reference>
<evidence type="ECO:0000259" key="1">
    <source>
        <dbReference type="Pfam" id="PF13649"/>
    </source>
</evidence>
<dbReference type="CDD" id="cd02440">
    <property type="entry name" value="AdoMet_MTases"/>
    <property type="match status" value="1"/>
</dbReference>
<dbReference type="Gene3D" id="3.40.50.150">
    <property type="entry name" value="Vaccinia Virus protein VP39"/>
    <property type="match status" value="1"/>
</dbReference>
<name>A0ABN2ZMZ3_9ACTN</name>
<dbReference type="SUPFAM" id="SSF53335">
    <property type="entry name" value="S-adenosyl-L-methionine-dependent methyltransferases"/>
    <property type="match status" value="1"/>
</dbReference>
<sequence length="199" mass="21758">MSVKFNLAYRFGVTPWDKAGAGKDEAFQRLLDREEQERERPLGRALDLGCGTGEYTRQLEKRGWHAVGIDNIRLAVDIAERRSGPESRYVIGDVTHLKGSGVGTHFSFFLDVGCFNNLQDDDRLALGEGVTALANPGATMLLLCTAPHPTVLHPPGAGRDAVETALPAWRVVAADPADGAGLPHWLRRNSPTWYRLALS</sequence>
<evidence type="ECO:0000313" key="2">
    <source>
        <dbReference type="EMBL" id="GAA2144705.1"/>
    </source>
</evidence>
<organism evidence="2 3">
    <name type="scientific">Nocardioides koreensis</name>
    <dbReference type="NCBI Taxonomy" id="433651"/>
    <lineage>
        <taxon>Bacteria</taxon>
        <taxon>Bacillati</taxon>
        <taxon>Actinomycetota</taxon>
        <taxon>Actinomycetes</taxon>
        <taxon>Propionibacteriales</taxon>
        <taxon>Nocardioidaceae</taxon>
        <taxon>Nocardioides</taxon>
    </lineage>
</organism>
<dbReference type="InterPro" id="IPR029063">
    <property type="entry name" value="SAM-dependent_MTases_sf"/>
</dbReference>
<accession>A0ABN2ZMZ3</accession>
<protein>
    <recommendedName>
        <fullName evidence="1">Methyltransferase domain-containing protein</fullName>
    </recommendedName>
</protein>
<dbReference type="RefSeq" id="WP_344150475.1">
    <property type="nucleotide sequence ID" value="NZ_BAAAQR010000004.1"/>
</dbReference>
<feature type="domain" description="Methyltransferase" evidence="1">
    <location>
        <begin position="46"/>
        <end position="136"/>
    </location>
</feature>
<proteinExistence type="predicted"/>
<evidence type="ECO:0000313" key="3">
    <source>
        <dbReference type="Proteomes" id="UP001501771"/>
    </source>
</evidence>
<dbReference type="InterPro" id="IPR041698">
    <property type="entry name" value="Methyltransf_25"/>
</dbReference>
<gene>
    <name evidence="2" type="ORF">GCM10009844_18600</name>
</gene>
<comment type="caution">
    <text evidence="2">The sequence shown here is derived from an EMBL/GenBank/DDBJ whole genome shotgun (WGS) entry which is preliminary data.</text>
</comment>